<evidence type="ECO:0000313" key="6">
    <source>
        <dbReference type="Proteomes" id="UP000281406"/>
    </source>
</evidence>
<dbReference type="OrthoDB" id="6228811at2759"/>
<keyword evidence="6" id="KW-1185">Reference proteome</keyword>
<evidence type="ECO:0000313" key="5">
    <source>
        <dbReference type="EMBL" id="ROI98700.1"/>
    </source>
</evidence>
<dbReference type="Pfam" id="PF07004">
    <property type="entry name" value="SHIPPO-rpt"/>
    <property type="match status" value="1"/>
</dbReference>
<dbReference type="GO" id="GO:0044727">
    <property type="term" value="P:epigenetic programing of male pronucleus"/>
    <property type="evidence" value="ECO:0007669"/>
    <property type="project" value="TreeGrafter"/>
</dbReference>
<keyword evidence="3" id="KW-0963">Cytoplasm</keyword>
<comment type="caution">
    <text evidence="5">The sequence shown here is derived from an EMBL/GenBank/DDBJ whole genome shotgun (WGS) entry which is preliminary data.</text>
</comment>
<dbReference type="PANTHER" id="PTHR35678:SF1">
    <property type="entry name" value="PROTEIN STPG4"/>
    <property type="match status" value="1"/>
</dbReference>
<dbReference type="GO" id="GO:0042393">
    <property type="term" value="F:histone binding"/>
    <property type="evidence" value="ECO:0007669"/>
    <property type="project" value="TreeGrafter"/>
</dbReference>
<reference evidence="5 6" key="1">
    <citation type="submission" date="2018-10" db="EMBL/GenBank/DDBJ databases">
        <title>Genome assembly for a Yunnan-Guizhou Plateau 3E fish, Anabarilius grahami (Regan), and its evolutionary and genetic applications.</title>
        <authorList>
            <person name="Jiang W."/>
        </authorList>
    </citation>
    <scope>NUCLEOTIDE SEQUENCE [LARGE SCALE GENOMIC DNA]</scope>
    <source>
        <strain evidence="5">AG-KIZ</strain>
        <tissue evidence="5">Muscle</tissue>
    </source>
</reference>
<dbReference type="GO" id="GO:0001939">
    <property type="term" value="C:female pronucleus"/>
    <property type="evidence" value="ECO:0007669"/>
    <property type="project" value="TreeGrafter"/>
</dbReference>
<proteinExistence type="predicted"/>
<dbReference type="InterPro" id="IPR010736">
    <property type="entry name" value="SHIPPO-rpt"/>
</dbReference>
<sequence>MATGREKTLPKGKCIDGKQKEEKYTDRSGWWRNTIKNYPVPGSYHIRDFIEETGLNPVPKTYSFKGPGRNTLMSTVRRGDLLLPGAYNITDSTSEALRRQASYSFKNCARPDNHTLGLRDKDINLSPGQYDVTEKPVPKSPCKSHTLNEIIAQCLFRHVQYGTQLSTLIQGNVELAGRPIEEGPNCLMPLKPSEVDLMNKQAEGSKFPCGQH</sequence>
<evidence type="ECO:0000256" key="3">
    <source>
        <dbReference type="ARBA" id="ARBA00022490"/>
    </source>
</evidence>
<dbReference type="GO" id="GO:0001940">
    <property type="term" value="C:male pronucleus"/>
    <property type="evidence" value="ECO:0007669"/>
    <property type="project" value="TreeGrafter"/>
</dbReference>
<dbReference type="GO" id="GO:0042585">
    <property type="term" value="C:germinal vesicle"/>
    <property type="evidence" value="ECO:0007669"/>
    <property type="project" value="TreeGrafter"/>
</dbReference>
<evidence type="ECO:0000256" key="2">
    <source>
        <dbReference type="ARBA" id="ARBA00004496"/>
    </source>
</evidence>
<name>A0A3N0XPQ6_ANAGA</name>
<accession>A0A3N0XPQ6</accession>
<dbReference type="AlphaFoldDB" id="A0A3N0XPQ6"/>
<dbReference type="GO" id="GO:0003682">
    <property type="term" value="F:chromatin binding"/>
    <property type="evidence" value="ECO:0007669"/>
    <property type="project" value="TreeGrafter"/>
</dbReference>
<protein>
    <submittedName>
        <fullName evidence="5">Protein STPG4</fullName>
    </submittedName>
</protein>
<organism evidence="5 6">
    <name type="scientific">Anabarilius grahami</name>
    <name type="common">Kanglang fish</name>
    <name type="synonym">Barilius grahami</name>
    <dbReference type="NCBI Taxonomy" id="495550"/>
    <lineage>
        <taxon>Eukaryota</taxon>
        <taxon>Metazoa</taxon>
        <taxon>Chordata</taxon>
        <taxon>Craniata</taxon>
        <taxon>Vertebrata</taxon>
        <taxon>Euteleostomi</taxon>
        <taxon>Actinopterygii</taxon>
        <taxon>Neopterygii</taxon>
        <taxon>Teleostei</taxon>
        <taxon>Ostariophysi</taxon>
        <taxon>Cypriniformes</taxon>
        <taxon>Xenocyprididae</taxon>
        <taxon>Xenocypridinae</taxon>
        <taxon>Xenocypridinae incertae sedis</taxon>
        <taxon>Anabarilius</taxon>
    </lineage>
</organism>
<dbReference type="EMBL" id="RJVU01065935">
    <property type="protein sequence ID" value="ROI98700.1"/>
    <property type="molecule type" value="Genomic_DNA"/>
</dbReference>
<evidence type="ECO:0000256" key="4">
    <source>
        <dbReference type="ARBA" id="ARBA00023242"/>
    </source>
</evidence>
<dbReference type="PANTHER" id="PTHR35678">
    <property type="entry name" value="PROTEIN STPG4"/>
    <property type="match status" value="1"/>
</dbReference>
<comment type="subcellular location">
    <subcellularLocation>
        <location evidence="2">Cytoplasm</location>
    </subcellularLocation>
    <subcellularLocation>
        <location evidence="1">Nucleus</location>
    </subcellularLocation>
</comment>
<evidence type="ECO:0000256" key="1">
    <source>
        <dbReference type="ARBA" id="ARBA00004123"/>
    </source>
</evidence>
<gene>
    <name evidence="5" type="ORF">DPX16_12742</name>
</gene>
<dbReference type="GO" id="GO:0005737">
    <property type="term" value="C:cytoplasm"/>
    <property type="evidence" value="ECO:0007669"/>
    <property type="project" value="UniProtKB-SubCell"/>
</dbReference>
<dbReference type="Proteomes" id="UP000281406">
    <property type="component" value="Unassembled WGS sequence"/>
</dbReference>
<keyword evidence="4" id="KW-0539">Nucleus</keyword>